<feature type="compositionally biased region" description="Basic and acidic residues" evidence="1">
    <location>
        <begin position="45"/>
        <end position="62"/>
    </location>
</feature>
<keyword evidence="2" id="KW-0472">Membrane</keyword>
<comment type="caution">
    <text evidence="3">The sequence shown here is derived from an EMBL/GenBank/DDBJ whole genome shotgun (WGS) entry which is preliminary data.</text>
</comment>
<protein>
    <submittedName>
        <fullName evidence="3">Uncharacterized protein</fullName>
    </submittedName>
</protein>
<evidence type="ECO:0000313" key="3">
    <source>
        <dbReference type="EMBL" id="MBP2404665.1"/>
    </source>
</evidence>
<keyword evidence="4" id="KW-1185">Reference proteome</keyword>
<keyword evidence="2" id="KW-0812">Transmembrane</keyword>
<accession>A0ABS4Y798</accession>
<dbReference type="EMBL" id="JAGIOH010000001">
    <property type="protein sequence ID" value="MBP2404665.1"/>
    <property type="molecule type" value="Genomic_DNA"/>
</dbReference>
<gene>
    <name evidence="3" type="ORF">JO379_004134</name>
</gene>
<feature type="region of interest" description="Disordered" evidence="1">
    <location>
        <begin position="1"/>
        <end position="72"/>
    </location>
</feature>
<dbReference type="GeneID" id="91571008"/>
<sequence>MTDEQRDQREQREREGREGREGRGKVGGVAVGRFTGGAITTGHGSRAEDRSERVGQGAERETGPVAVPQSVPEDGGVAVGEMAGGAVATGTDAEAVYASRELLSASPELLAAVRMLRQQLPLLARAEGDGLDRCDGQLAELEEEVVRTGRAERGRLVRLRALLTGGATTAGGLASAIAVVQAISGLLG</sequence>
<name>A0ABS4Y798_9ACTN</name>
<feature type="compositionally biased region" description="Basic and acidic residues" evidence="1">
    <location>
        <begin position="1"/>
        <end position="24"/>
    </location>
</feature>
<feature type="transmembrane region" description="Helical" evidence="2">
    <location>
        <begin position="161"/>
        <end position="183"/>
    </location>
</feature>
<evidence type="ECO:0000256" key="1">
    <source>
        <dbReference type="SAM" id="MobiDB-lite"/>
    </source>
</evidence>
<evidence type="ECO:0000256" key="2">
    <source>
        <dbReference type="SAM" id="Phobius"/>
    </source>
</evidence>
<dbReference type="RefSeq" id="WP_209516337.1">
    <property type="nucleotide sequence ID" value="NZ_JAGIOH010000001.1"/>
</dbReference>
<keyword evidence="2" id="KW-1133">Transmembrane helix</keyword>
<proteinExistence type="predicted"/>
<reference evidence="3 4" key="1">
    <citation type="submission" date="2021-03" db="EMBL/GenBank/DDBJ databases">
        <title>Sequencing the genomes of 1000 actinobacteria strains.</title>
        <authorList>
            <person name="Klenk H.-P."/>
        </authorList>
    </citation>
    <scope>NUCLEOTIDE SEQUENCE [LARGE SCALE GENOMIC DNA]</scope>
    <source>
        <strain evidence="3 4">DSM 41480</strain>
    </source>
</reference>
<evidence type="ECO:0000313" key="4">
    <source>
        <dbReference type="Proteomes" id="UP001519291"/>
    </source>
</evidence>
<organism evidence="3 4">
    <name type="scientific">Streptomyces syringium</name>
    <dbReference type="NCBI Taxonomy" id="76729"/>
    <lineage>
        <taxon>Bacteria</taxon>
        <taxon>Bacillati</taxon>
        <taxon>Actinomycetota</taxon>
        <taxon>Actinomycetes</taxon>
        <taxon>Kitasatosporales</taxon>
        <taxon>Streptomycetaceae</taxon>
        <taxon>Streptomyces</taxon>
    </lineage>
</organism>
<dbReference type="Proteomes" id="UP001519291">
    <property type="component" value="Unassembled WGS sequence"/>
</dbReference>